<dbReference type="EMBL" id="AB996604">
    <property type="protein sequence ID" value="BAS01974.1"/>
    <property type="molecule type" value="Genomic_DNA"/>
</dbReference>
<sequence length="295" mass="34992">MKLSLCYTNINIYLLKKIFISLLNGGNNVKKPSLDIFDKLLLWVCAEYNKISLIKVSTDFISKSIQLKYMLLIYNEQIYLKSFIKVINPYQPNSAYFKLNSRIDCNYIVIFDDIQFVSTLILNYIKYCTNNNSLGSSILLTRNFKILYSFNSRLVFKFCNFADNIHIQKLEVFKYVFKKASVLNIHTIIDYRRVTFLFNFYKSGLKLYYQENKNQGKSIWIKSINLLSKIRINYSYTHNSFYRISILNLYVSMIFNTRRIVNFIVFLFCFILGTNIGFSLDLQNIRLLTKISWRS</sequence>
<evidence type="ECO:0000313" key="2">
    <source>
        <dbReference type="EMBL" id="BAS01974.1"/>
    </source>
</evidence>
<organism evidence="2">
    <name type="scientific">Amorphochlora amoebiformis</name>
    <dbReference type="NCBI Taxonomy" id="1561963"/>
    <lineage>
        <taxon>Eukaryota</taxon>
        <taxon>Sar</taxon>
        <taxon>Rhizaria</taxon>
        <taxon>Cercozoa</taxon>
        <taxon>Chlorarachniophyceae</taxon>
        <taxon>Amorphochlora</taxon>
    </lineage>
</organism>
<reference evidence="2" key="1">
    <citation type="journal article" date="2015" name="Genome Biol. Evol.">
        <title>Nucleomorph Genome Sequences of Two Chlorarachniophytes, Amorphochlora amoebiformis and Lotharella vacuolata.</title>
        <authorList>
            <person name="Suzuki S."/>
            <person name="Shirato S."/>
            <person name="Hirakawa Y."/>
            <person name="Ishida K."/>
        </authorList>
    </citation>
    <scope>NUCLEOTIDE SEQUENCE</scope>
    <source>
        <strain evidence="2">CCMP2058</strain>
    </source>
</reference>
<keyword evidence="1" id="KW-0812">Transmembrane</keyword>
<keyword evidence="2" id="KW-0542">Nucleomorph</keyword>
<accession>A0A0H5BR28</accession>
<proteinExistence type="predicted"/>
<keyword evidence="1" id="KW-0472">Membrane</keyword>
<dbReference type="AlphaFoldDB" id="A0A0H5BR28"/>
<geneLocation type="nucleomorph" evidence="2"/>
<feature type="transmembrane region" description="Helical" evidence="1">
    <location>
        <begin position="260"/>
        <end position="280"/>
    </location>
</feature>
<evidence type="ECO:0000256" key="1">
    <source>
        <dbReference type="SAM" id="Phobius"/>
    </source>
</evidence>
<name>A0A0H5BR28_9EUKA</name>
<keyword evidence="1" id="KW-1133">Transmembrane helix</keyword>
<protein>
    <submittedName>
        <fullName evidence="2">Uncharacterized protein</fullName>
    </submittedName>
</protein>